<dbReference type="InterPro" id="IPR024020">
    <property type="entry name" value="Anit_sigma_mycothiol_RsrA"/>
</dbReference>
<sequence>MNETGPESDADCTQVVLRLFEYVDNEAAEEDGRRIREHLDACGSCLREYERDLLLKQLVKRACNREAAPAALRTQIIARISSITVTTQLATDDGA</sequence>
<evidence type="ECO:0000259" key="1">
    <source>
        <dbReference type="Pfam" id="PF13490"/>
    </source>
</evidence>
<gene>
    <name evidence="2" type="primary">rsrA</name>
    <name evidence="2" type="ORF">FNH13_05870</name>
</gene>
<keyword evidence="3" id="KW-1185">Reference proteome</keyword>
<dbReference type="RefSeq" id="WP_143782606.1">
    <property type="nucleotide sequence ID" value="NZ_CP041616.1"/>
</dbReference>
<protein>
    <submittedName>
        <fullName evidence="2">Mycothiol system anti-sigma-R factor</fullName>
    </submittedName>
</protein>
<accession>A0A516G8S7</accession>
<evidence type="ECO:0000313" key="2">
    <source>
        <dbReference type="EMBL" id="QDO87931.1"/>
    </source>
</evidence>
<dbReference type="EMBL" id="CP041616">
    <property type="protein sequence ID" value="QDO87931.1"/>
    <property type="molecule type" value="Genomic_DNA"/>
</dbReference>
<reference evidence="2 3" key="1">
    <citation type="submission" date="2019-07" db="EMBL/GenBank/DDBJ databases">
        <title>complete genome sequencing of Ornithinimicrobium sp. H23M54.</title>
        <authorList>
            <person name="Bae J.-W."/>
            <person name="Lee S.-Y."/>
        </authorList>
    </citation>
    <scope>NUCLEOTIDE SEQUENCE [LARGE SCALE GENOMIC DNA]</scope>
    <source>
        <strain evidence="2 3">H23M54</strain>
    </source>
</reference>
<dbReference type="Pfam" id="PF13490">
    <property type="entry name" value="zf-HC2"/>
    <property type="match status" value="1"/>
</dbReference>
<dbReference type="OrthoDB" id="3267840at2"/>
<dbReference type="AlphaFoldDB" id="A0A516G8S7"/>
<name>A0A516G8S7_9MICO</name>
<proteinExistence type="predicted"/>
<feature type="domain" description="Putative zinc-finger" evidence="1">
    <location>
        <begin position="12"/>
        <end position="45"/>
    </location>
</feature>
<dbReference type="NCBIfam" id="TIGR03988">
    <property type="entry name" value="antisig_RsrA"/>
    <property type="match status" value="1"/>
</dbReference>
<dbReference type="Proteomes" id="UP000315395">
    <property type="component" value="Chromosome"/>
</dbReference>
<dbReference type="InterPro" id="IPR027383">
    <property type="entry name" value="Znf_put"/>
</dbReference>
<dbReference type="KEGG" id="orz:FNH13_05870"/>
<organism evidence="2 3">
    <name type="scientific">Ornithinimicrobium ciconiae</name>
    <dbReference type="NCBI Taxonomy" id="2594265"/>
    <lineage>
        <taxon>Bacteria</taxon>
        <taxon>Bacillati</taxon>
        <taxon>Actinomycetota</taxon>
        <taxon>Actinomycetes</taxon>
        <taxon>Micrococcales</taxon>
        <taxon>Ornithinimicrobiaceae</taxon>
        <taxon>Ornithinimicrobium</taxon>
    </lineage>
</organism>
<evidence type="ECO:0000313" key="3">
    <source>
        <dbReference type="Proteomes" id="UP000315395"/>
    </source>
</evidence>